<protein>
    <submittedName>
        <fullName evidence="1">Uncharacterized protein</fullName>
    </submittedName>
</protein>
<organism evidence="1">
    <name type="scientific">Halalkalibacterium halodurans</name>
    <name type="common">Bacillus halodurans</name>
    <dbReference type="NCBI Taxonomy" id="86665"/>
    <lineage>
        <taxon>Bacteria</taxon>
        <taxon>Bacillati</taxon>
        <taxon>Bacillota</taxon>
        <taxon>Bacilli</taxon>
        <taxon>Bacillales</taxon>
        <taxon>Bacillaceae</taxon>
        <taxon>Halalkalibacterium (ex Joshi et al. 2022)</taxon>
    </lineage>
</organism>
<dbReference type="GeneID" id="87595864"/>
<dbReference type="AlphaFoldDB" id="A0A0M0KDH3"/>
<proteinExistence type="predicted"/>
<accession>A0A0M0KDH3</accession>
<gene>
    <name evidence="1" type="ORF">AMD02_16015</name>
</gene>
<evidence type="ECO:0000313" key="1">
    <source>
        <dbReference type="EMBL" id="KOO36895.1"/>
    </source>
</evidence>
<dbReference type="SUPFAM" id="SSF82171">
    <property type="entry name" value="DPP6 N-terminal domain-like"/>
    <property type="match status" value="1"/>
</dbReference>
<dbReference type="RefSeq" id="WP_053432123.1">
    <property type="nucleotide sequence ID" value="NZ_CP040441.1"/>
</dbReference>
<comment type="caution">
    <text evidence="1">The sequence shown here is derived from an EMBL/GenBank/DDBJ whole genome shotgun (WGS) entry which is preliminary data.</text>
</comment>
<dbReference type="EMBL" id="LILD01000003">
    <property type="protein sequence ID" value="KOO36895.1"/>
    <property type="molecule type" value="Genomic_DNA"/>
</dbReference>
<dbReference type="PROSITE" id="PS51257">
    <property type="entry name" value="PROKAR_LIPOPROTEIN"/>
    <property type="match status" value="1"/>
</dbReference>
<dbReference type="PATRIC" id="fig|136160.3.peg.4147"/>
<name>A0A0M0KDH3_ALKHA</name>
<sequence>MTKQTYYLFMILTIFSLAGCNQGAKQAIIEIPYKEYNHPVILGDEMFINVNSDPSKLYDVDTLIQYNMKTGEEKVLYESEYEESAMQSTEVNEDWLVWVDSSVDGYYEKILAMDLSNGEIKTLAETNPEYLTIFSPELYADNVAWTELNDEARVEVKLHNLKTGKTSSIATLNEYSLYNSSVYMSNGKLLWTDSDNGNGYYYLYDLESKSTDKYQAPKPYPGYASYSEGKIFAIHFDENRDWTSQDFGYYDIKLNEYHSLEYGQYINYFKTSDNKLAILDDEHHFYFYEFQNNELVPIETTIMEEINPFYIFFDNGGHLIICINDEEDTDNSRVGAIYP</sequence>
<reference evidence="1" key="1">
    <citation type="submission" date="2015-08" db="EMBL/GenBank/DDBJ databases">
        <title>Complete DNA Sequence of Pseudomonas syringae pv. actinidiae, the Causal Agent of Kiwifruit Canker Disease.</title>
        <authorList>
            <person name="Rikkerink E.H.A."/>
            <person name="Fineran P.C."/>
        </authorList>
    </citation>
    <scope>NUCLEOTIDE SEQUENCE</scope>
    <source>
        <strain evidence="1">DSM 13666</strain>
    </source>
</reference>